<dbReference type="PROSITE" id="PS51007">
    <property type="entry name" value="CYTC"/>
    <property type="match status" value="1"/>
</dbReference>
<dbReference type="GO" id="GO:0020037">
    <property type="term" value="F:heme binding"/>
    <property type="evidence" value="ECO:0007669"/>
    <property type="project" value="InterPro"/>
</dbReference>
<dbReference type="InterPro" id="IPR004923">
    <property type="entry name" value="FTR1/Fip1/EfeU"/>
</dbReference>
<dbReference type="InterPro" id="IPR036909">
    <property type="entry name" value="Cyt_c-like_dom_sf"/>
</dbReference>
<keyword evidence="11" id="KW-0732">Signal</keyword>
<feature type="transmembrane region" description="Helical" evidence="10">
    <location>
        <begin position="534"/>
        <end position="554"/>
    </location>
</feature>
<protein>
    <submittedName>
        <fullName evidence="13">C-type cytochrome</fullName>
    </submittedName>
</protein>
<gene>
    <name evidence="13" type="ORF">GFK26_03760</name>
</gene>
<comment type="subcellular location">
    <subcellularLocation>
        <location evidence="1">Membrane</location>
        <topology evidence="1">Multi-pass membrane protein</topology>
    </subcellularLocation>
</comment>
<feature type="transmembrane region" description="Helical" evidence="10">
    <location>
        <begin position="616"/>
        <end position="635"/>
    </location>
</feature>
<evidence type="ECO:0000256" key="3">
    <source>
        <dbReference type="ARBA" id="ARBA00022617"/>
    </source>
</evidence>
<evidence type="ECO:0000256" key="9">
    <source>
        <dbReference type="PROSITE-ProRule" id="PRU00433"/>
    </source>
</evidence>
<feature type="transmembrane region" description="Helical" evidence="10">
    <location>
        <begin position="458"/>
        <end position="475"/>
    </location>
</feature>
<sequence>MKRLLLILWVGLCFMGSATAQTPAAGAAEGPRQLWQLLDYVAVDYGGAVDKGAIVSESEYAEMRDFTTNAVTQARSLPAHASKEAVVTAATKLQAAVSGKADSAEVARLAHEAEALLVAAYPIPVAPKALPDLKRGAALFQAQCASCHGTAGGGDGPLAAKMEPPPIAFTDRERARSRSLMALYQVVSQGVTGTAMPSFAGLPDEDRWALAFFAGTLSHDAGMRERGEQLWKRDAATRKEFADLAAVTTVTEVAAAARIGPEAARDVTAFLRSQPEAASAAGNAGALTLSRTRLDESLAAIRKGDKPTATRLALSAYLDGFEPLEPSLGARNKALLTEVENGMLAYRSAIANGTLAQAEAAAQKLDYLFAEVEKELGGESAAPLTTFLGSLTILLREGLEALLIVVGMVAFLKKANRPDVLRYVHGGWIVALAAGGLTWAVATYFVNISGASREVTEGLSSLFAALVLLSVGLWMHQKSAAGRWQAYLKEKLSSAMSKRSAWALFGLSFIAVYREVFETVLFYSALSADGNGDALLGGLALGVALLAVLAWVMLRTSARMPIGKFFSISSFLVAVLAVVLAGKGVAGLQEAGWLGATPIMAPRIDLLGMYPSAETVVAQVIVLLIAVSGFAMNAYKGRRLQAA</sequence>
<organism evidence="13 14">
    <name type="scientific">Variovorax paradoxus</name>
    <dbReference type="NCBI Taxonomy" id="34073"/>
    <lineage>
        <taxon>Bacteria</taxon>
        <taxon>Pseudomonadati</taxon>
        <taxon>Pseudomonadota</taxon>
        <taxon>Betaproteobacteria</taxon>
        <taxon>Burkholderiales</taxon>
        <taxon>Comamonadaceae</taxon>
        <taxon>Variovorax</taxon>
    </lineage>
</organism>
<dbReference type="GO" id="GO:0015093">
    <property type="term" value="F:ferrous iron transmembrane transporter activity"/>
    <property type="evidence" value="ECO:0007669"/>
    <property type="project" value="TreeGrafter"/>
</dbReference>
<dbReference type="PANTHER" id="PTHR31632">
    <property type="entry name" value="IRON TRANSPORTER FTH1"/>
    <property type="match status" value="1"/>
</dbReference>
<feature type="transmembrane region" description="Helical" evidence="10">
    <location>
        <begin position="424"/>
        <end position="446"/>
    </location>
</feature>
<evidence type="ECO:0000256" key="7">
    <source>
        <dbReference type="ARBA" id="ARBA00023004"/>
    </source>
</evidence>
<evidence type="ECO:0000313" key="14">
    <source>
        <dbReference type="Proteomes" id="UP000326780"/>
    </source>
</evidence>
<dbReference type="Pfam" id="PF03239">
    <property type="entry name" value="FTR1"/>
    <property type="match status" value="1"/>
</dbReference>
<dbReference type="SUPFAM" id="SSF46626">
    <property type="entry name" value="Cytochrome c"/>
    <property type="match status" value="1"/>
</dbReference>
<evidence type="ECO:0000256" key="5">
    <source>
        <dbReference type="ARBA" id="ARBA00022723"/>
    </source>
</evidence>
<dbReference type="EMBL" id="CP045644">
    <property type="protein sequence ID" value="QFZ81936.1"/>
    <property type="molecule type" value="Genomic_DNA"/>
</dbReference>
<evidence type="ECO:0000256" key="11">
    <source>
        <dbReference type="SAM" id="SignalP"/>
    </source>
</evidence>
<dbReference type="Gene3D" id="1.10.760.10">
    <property type="entry name" value="Cytochrome c-like domain"/>
    <property type="match status" value="1"/>
</dbReference>
<dbReference type="GO" id="GO:0009055">
    <property type="term" value="F:electron transfer activity"/>
    <property type="evidence" value="ECO:0007669"/>
    <property type="project" value="InterPro"/>
</dbReference>
<feature type="transmembrane region" description="Helical" evidence="10">
    <location>
        <begin position="393"/>
        <end position="412"/>
    </location>
</feature>
<keyword evidence="7 9" id="KW-0408">Iron</keyword>
<name>A0A5Q0LXL4_VARPD</name>
<evidence type="ECO:0000259" key="12">
    <source>
        <dbReference type="PROSITE" id="PS51007"/>
    </source>
</evidence>
<keyword evidence="5 9" id="KW-0479">Metal-binding</keyword>
<evidence type="ECO:0000256" key="8">
    <source>
        <dbReference type="ARBA" id="ARBA00023136"/>
    </source>
</evidence>
<proteinExistence type="inferred from homology"/>
<keyword evidence="3 9" id="KW-0349">Heme</keyword>
<accession>A0A5Q0LXL4</accession>
<dbReference type="Pfam" id="PF13442">
    <property type="entry name" value="Cytochrome_CBB3"/>
    <property type="match status" value="1"/>
</dbReference>
<dbReference type="InterPro" id="IPR009056">
    <property type="entry name" value="Cyt_c-like_dom"/>
</dbReference>
<keyword evidence="8 10" id="KW-0472">Membrane</keyword>
<dbReference type="RefSeq" id="WP_093299048.1">
    <property type="nucleotide sequence ID" value="NZ_CP045644.1"/>
</dbReference>
<keyword evidence="6 10" id="KW-1133">Transmembrane helix</keyword>
<evidence type="ECO:0000256" key="4">
    <source>
        <dbReference type="ARBA" id="ARBA00022692"/>
    </source>
</evidence>
<keyword evidence="4 10" id="KW-0812">Transmembrane</keyword>
<dbReference type="Proteomes" id="UP000326780">
    <property type="component" value="Chromosome"/>
</dbReference>
<feature type="transmembrane region" description="Helical" evidence="10">
    <location>
        <begin position="496"/>
        <end position="514"/>
    </location>
</feature>
<dbReference type="GO" id="GO:0033573">
    <property type="term" value="C:high-affinity iron permease complex"/>
    <property type="evidence" value="ECO:0007669"/>
    <property type="project" value="InterPro"/>
</dbReference>
<evidence type="ECO:0000256" key="6">
    <source>
        <dbReference type="ARBA" id="ARBA00022989"/>
    </source>
</evidence>
<feature type="chain" id="PRO_5025035298" evidence="11">
    <location>
        <begin position="21"/>
        <end position="643"/>
    </location>
</feature>
<evidence type="ECO:0000256" key="1">
    <source>
        <dbReference type="ARBA" id="ARBA00004141"/>
    </source>
</evidence>
<evidence type="ECO:0000256" key="10">
    <source>
        <dbReference type="SAM" id="Phobius"/>
    </source>
</evidence>
<reference evidence="13 14" key="1">
    <citation type="submission" date="2019-10" db="EMBL/GenBank/DDBJ databases">
        <title>Complete genome sequence of Variovorax paradoxus 5C-2.</title>
        <authorList>
            <person name="Gogoleva N.E."/>
            <person name="Balkin A.S."/>
        </authorList>
    </citation>
    <scope>NUCLEOTIDE SEQUENCE [LARGE SCALE GENOMIC DNA]</scope>
    <source>
        <strain evidence="13 14">5C-2</strain>
    </source>
</reference>
<evidence type="ECO:0000313" key="13">
    <source>
        <dbReference type="EMBL" id="QFZ81936.1"/>
    </source>
</evidence>
<feature type="domain" description="Cytochrome c" evidence="12">
    <location>
        <begin position="131"/>
        <end position="275"/>
    </location>
</feature>
<dbReference type="PANTHER" id="PTHR31632:SF2">
    <property type="entry name" value="PLASMA MEMBRANE IRON PERMEASE"/>
    <property type="match status" value="1"/>
</dbReference>
<comment type="similarity">
    <text evidence="2">Belongs to the oxidase-dependent Fe transporter (OFeT) (TC 9.A.10.1) family.</text>
</comment>
<evidence type="ECO:0000256" key="2">
    <source>
        <dbReference type="ARBA" id="ARBA00008333"/>
    </source>
</evidence>
<feature type="signal peptide" evidence="11">
    <location>
        <begin position="1"/>
        <end position="20"/>
    </location>
</feature>
<dbReference type="GO" id="GO:0046872">
    <property type="term" value="F:metal ion binding"/>
    <property type="evidence" value="ECO:0007669"/>
    <property type="project" value="UniProtKB-KW"/>
</dbReference>
<dbReference type="AlphaFoldDB" id="A0A5Q0LXL4"/>
<feature type="transmembrane region" description="Helical" evidence="10">
    <location>
        <begin position="566"/>
        <end position="586"/>
    </location>
</feature>